<evidence type="ECO:0008006" key="11">
    <source>
        <dbReference type="Google" id="ProtNLM"/>
    </source>
</evidence>
<gene>
    <name evidence="9" type="ORF">UHOR_08088</name>
</gene>
<dbReference type="InterPro" id="IPR036259">
    <property type="entry name" value="MFS_trans_sf"/>
</dbReference>
<comment type="caution">
    <text evidence="9">The sequence shown here is derived from an EMBL/GenBank/DDBJ whole genome shotgun (WGS) entry which is preliminary data.</text>
</comment>
<feature type="transmembrane region" description="Helical" evidence="8">
    <location>
        <begin position="403"/>
        <end position="421"/>
    </location>
</feature>
<feature type="transmembrane region" description="Helical" evidence="8">
    <location>
        <begin position="165"/>
        <end position="185"/>
    </location>
</feature>
<feature type="transmembrane region" description="Helical" evidence="8">
    <location>
        <begin position="43"/>
        <end position="66"/>
    </location>
</feature>
<feature type="transmembrane region" description="Helical" evidence="8">
    <location>
        <begin position="469"/>
        <end position="487"/>
    </location>
</feature>
<feature type="transmembrane region" description="Helical" evidence="8">
    <location>
        <begin position="102"/>
        <end position="122"/>
    </location>
</feature>
<comment type="subcellular location">
    <subcellularLocation>
        <location evidence="1">Endomembrane system</location>
        <topology evidence="1">Multi-pass membrane protein</topology>
    </subcellularLocation>
</comment>
<comment type="similarity">
    <text evidence="2">Belongs to the major facilitator superfamily.</text>
</comment>
<evidence type="ECO:0000256" key="7">
    <source>
        <dbReference type="SAM" id="MobiDB-lite"/>
    </source>
</evidence>
<dbReference type="GO" id="GO:0022857">
    <property type="term" value="F:transmembrane transporter activity"/>
    <property type="evidence" value="ECO:0007669"/>
    <property type="project" value="InterPro"/>
</dbReference>
<feature type="transmembrane region" description="Helical" evidence="8">
    <location>
        <begin position="346"/>
        <end position="366"/>
    </location>
</feature>
<dbReference type="STRING" id="1128400.I2FS44"/>
<dbReference type="Gene3D" id="1.20.1250.20">
    <property type="entry name" value="MFS general substrate transporter like domains"/>
    <property type="match status" value="2"/>
</dbReference>
<dbReference type="EMBL" id="CAGI01000148">
    <property type="protein sequence ID" value="CCF49737.1"/>
    <property type="molecule type" value="Genomic_DNA"/>
</dbReference>
<dbReference type="Proteomes" id="UP000006174">
    <property type="component" value="Unassembled WGS sequence"/>
</dbReference>
<dbReference type="GO" id="GO:0016020">
    <property type="term" value="C:membrane"/>
    <property type="evidence" value="ECO:0007669"/>
    <property type="project" value="TreeGrafter"/>
</dbReference>
<feature type="transmembrane region" description="Helical" evidence="8">
    <location>
        <begin position="191"/>
        <end position="214"/>
    </location>
</feature>
<feature type="transmembrane region" description="Helical" evidence="8">
    <location>
        <begin position="378"/>
        <end position="397"/>
    </location>
</feature>
<dbReference type="FunFam" id="1.20.1250.20:FF:000286">
    <property type="entry name" value="MFS efflux transporter"/>
    <property type="match status" value="1"/>
</dbReference>
<keyword evidence="5 8" id="KW-1133">Transmembrane helix</keyword>
<evidence type="ECO:0000256" key="8">
    <source>
        <dbReference type="SAM" id="Phobius"/>
    </source>
</evidence>
<sequence length="513" mass="55156">MSLREPSLDVQPASKPRYPISRYAGHRDSKDLQNSKSMFLKECSLYTCFLLAGWVDATVGALLPAIREHWDLSFVLVSMLFVGTFVGCIIAATFVSPLMDRIGYGIMISGAAGLSIIFPVVFLTMPPFPVLVVAMIFSGMSTSTLDALVNVWISQRPKADVRLGFLHFLYGVGALCSPLAAIPFVEKKGVAFQYFFCTSLALATLVLTLVTVAFRLQRDEHVEGADEGPADADDSIGLQPQSTSAHDLKDKSSSALARTPAHGNAASNPHDPINLMPTTNAHTFASELHPVPARTNTRTGFEKLKAVVSQSKVLLLAAFTGIYVGTEVTVGGWSSTFLIEARGQGASANALVSGFWAGIAFGRILLIPVTAWLGDEIAIIIYLLFAVGLQLLVWFVPNMIANAVALALLGVFLGPAFPCMIRVTSKTIRPRAHLTAAISFISTFSAAGMALLPLIVGLASQKASQGVKILPPMLVGLLSLQVFLWIASNKEYFVKRFVKKEDMSEVEDVDCLG</sequence>
<evidence type="ECO:0000256" key="1">
    <source>
        <dbReference type="ARBA" id="ARBA00004127"/>
    </source>
</evidence>
<keyword evidence="3" id="KW-0813">Transport</keyword>
<dbReference type="PANTHER" id="PTHR23514:SF3">
    <property type="entry name" value="BYPASS OF STOP CODON PROTEIN 6"/>
    <property type="match status" value="1"/>
</dbReference>
<evidence type="ECO:0000256" key="2">
    <source>
        <dbReference type="ARBA" id="ARBA00008335"/>
    </source>
</evidence>
<evidence type="ECO:0000313" key="9">
    <source>
        <dbReference type="EMBL" id="CCF49737.1"/>
    </source>
</evidence>
<dbReference type="OrthoDB" id="413079at2759"/>
<dbReference type="InterPro" id="IPR011701">
    <property type="entry name" value="MFS"/>
</dbReference>
<dbReference type="SUPFAM" id="SSF103473">
    <property type="entry name" value="MFS general substrate transporter"/>
    <property type="match status" value="1"/>
</dbReference>
<feature type="transmembrane region" description="Helical" evidence="8">
    <location>
        <begin position="72"/>
        <end position="95"/>
    </location>
</feature>
<keyword evidence="10" id="KW-1185">Reference proteome</keyword>
<dbReference type="eggNOG" id="ENOG502QU6M">
    <property type="taxonomic scope" value="Eukaryota"/>
</dbReference>
<organism evidence="9 10">
    <name type="scientific">Ustilago hordei</name>
    <name type="common">Barley covered smut fungus</name>
    <dbReference type="NCBI Taxonomy" id="120017"/>
    <lineage>
        <taxon>Eukaryota</taxon>
        <taxon>Fungi</taxon>
        <taxon>Dikarya</taxon>
        <taxon>Basidiomycota</taxon>
        <taxon>Ustilaginomycotina</taxon>
        <taxon>Ustilaginomycetes</taxon>
        <taxon>Ustilaginales</taxon>
        <taxon>Ustilaginaceae</taxon>
        <taxon>Ustilago</taxon>
    </lineage>
</organism>
<evidence type="ECO:0000256" key="3">
    <source>
        <dbReference type="ARBA" id="ARBA00022448"/>
    </source>
</evidence>
<feature type="region of interest" description="Disordered" evidence="7">
    <location>
        <begin position="224"/>
        <end position="273"/>
    </location>
</feature>
<dbReference type="OMA" id="QANLGWY"/>
<evidence type="ECO:0000256" key="6">
    <source>
        <dbReference type="ARBA" id="ARBA00023136"/>
    </source>
</evidence>
<dbReference type="InterPro" id="IPR051788">
    <property type="entry name" value="MFS_Transporter"/>
</dbReference>
<feature type="transmembrane region" description="Helical" evidence="8">
    <location>
        <begin position="433"/>
        <end position="457"/>
    </location>
</feature>
<dbReference type="HOGENOM" id="CLU_021993_6_0_1"/>
<keyword evidence="6 8" id="KW-0472">Membrane</keyword>
<dbReference type="AlphaFoldDB" id="I2FS44"/>
<accession>I2FS44</accession>
<evidence type="ECO:0000313" key="10">
    <source>
        <dbReference type="Proteomes" id="UP000006174"/>
    </source>
</evidence>
<feature type="transmembrane region" description="Helical" evidence="8">
    <location>
        <begin position="128"/>
        <end position="153"/>
    </location>
</feature>
<dbReference type="Pfam" id="PF07690">
    <property type="entry name" value="MFS_1"/>
    <property type="match status" value="1"/>
</dbReference>
<dbReference type="PANTHER" id="PTHR23514">
    <property type="entry name" value="BYPASS OF STOP CODON PROTEIN 6"/>
    <property type="match status" value="1"/>
</dbReference>
<evidence type="ECO:0000256" key="4">
    <source>
        <dbReference type="ARBA" id="ARBA00022692"/>
    </source>
</evidence>
<proteinExistence type="inferred from homology"/>
<feature type="compositionally biased region" description="Acidic residues" evidence="7">
    <location>
        <begin position="225"/>
        <end position="234"/>
    </location>
</feature>
<reference evidence="9 10" key="1">
    <citation type="journal article" date="2012" name="Plant Cell">
        <title>Genome comparison of barley and maize smut fungi reveals targeted loss of RNA silencing components and species-specific presence of transposable elements.</title>
        <authorList>
            <person name="Laurie J.D."/>
            <person name="Ali S."/>
            <person name="Linning R."/>
            <person name="Mannhaupt G."/>
            <person name="Wong P."/>
            <person name="Gueldener U."/>
            <person name="Muensterkoetter M."/>
            <person name="Moore R."/>
            <person name="Kahmann R."/>
            <person name="Bakkeren G."/>
            <person name="Schirawski J."/>
        </authorList>
    </citation>
    <scope>NUCLEOTIDE SEQUENCE [LARGE SCALE GENOMIC DNA]</scope>
    <source>
        <strain evidence="10">Uh4875-4</strain>
    </source>
</reference>
<name>I2FS44_USTHO</name>
<protein>
    <recommendedName>
        <fullName evidence="11">Major facilitator superfamily (MFS) profile domain-containing protein</fullName>
    </recommendedName>
</protein>
<dbReference type="GO" id="GO:0012505">
    <property type="term" value="C:endomembrane system"/>
    <property type="evidence" value="ECO:0007669"/>
    <property type="project" value="UniProtKB-SubCell"/>
</dbReference>
<feature type="transmembrane region" description="Helical" evidence="8">
    <location>
        <begin position="313"/>
        <end position="334"/>
    </location>
</feature>
<evidence type="ECO:0000256" key="5">
    <source>
        <dbReference type="ARBA" id="ARBA00022989"/>
    </source>
</evidence>
<keyword evidence="4 8" id="KW-0812">Transmembrane</keyword>